<sequence length="243" mass="26136">MARIAYDDSDAEAFAATRHLSDDGRAAWRQAVARHLAPEPGMRLLDLGAGTGSWAQAFTAWFPGLEVVAVEPSAAMRAHCPFRPVLAGDAAHLPLDDARVDGVWLSTVIHHVPDLAAAARELRRVLRPGAPVLIRSAFAGRHEGITLFRYFLEAVRVLDTYPSIADVESTFAAAGFATAAVEPVPQVTAPSLREAAATLRREAHTPLQLITDEEYAAGVARLREAARVRTGPVVDALDLLVLR</sequence>
<dbReference type="InterPro" id="IPR013216">
    <property type="entry name" value="Methyltransf_11"/>
</dbReference>
<dbReference type="CDD" id="cd02440">
    <property type="entry name" value="AdoMet_MTases"/>
    <property type="match status" value="1"/>
</dbReference>
<dbReference type="Proteomes" id="UP000199360">
    <property type="component" value="Unassembled WGS sequence"/>
</dbReference>
<gene>
    <name evidence="2" type="ORF">GA0070213_102301</name>
</gene>
<dbReference type="RefSeq" id="WP_091057656.1">
    <property type="nucleotide sequence ID" value="NZ_FMDM01000002.1"/>
</dbReference>
<dbReference type="PANTHER" id="PTHR43591">
    <property type="entry name" value="METHYLTRANSFERASE"/>
    <property type="match status" value="1"/>
</dbReference>
<dbReference type="SUPFAM" id="SSF53335">
    <property type="entry name" value="S-adenosyl-L-methionine-dependent methyltransferases"/>
    <property type="match status" value="1"/>
</dbReference>
<dbReference type="GO" id="GO:0032259">
    <property type="term" value="P:methylation"/>
    <property type="evidence" value="ECO:0007669"/>
    <property type="project" value="UniProtKB-KW"/>
</dbReference>
<organism evidence="2 3">
    <name type="scientific">Micromonospora humi</name>
    <dbReference type="NCBI Taxonomy" id="745366"/>
    <lineage>
        <taxon>Bacteria</taxon>
        <taxon>Bacillati</taxon>
        <taxon>Actinomycetota</taxon>
        <taxon>Actinomycetes</taxon>
        <taxon>Micromonosporales</taxon>
        <taxon>Micromonosporaceae</taxon>
        <taxon>Micromonospora</taxon>
    </lineage>
</organism>
<dbReference type="OrthoDB" id="3869604at2"/>
<name>A0A1C5H503_9ACTN</name>
<dbReference type="InterPro" id="IPR029063">
    <property type="entry name" value="SAM-dependent_MTases_sf"/>
</dbReference>
<keyword evidence="2" id="KW-0489">Methyltransferase</keyword>
<proteinExistence type="predicted"/>
<dbReference type="EMBL" id="FMDM01000002">
    <property type="protein sequence ID" value="SCG41112.1"/>
    <property type="molecule type" value="Genomic_DNA"/>
</dbReference>
<reference evidence="3" key="1">
    <citation type="submission" date="2016-06" db="EMBL/GenBank/DDBJ databases">
        <authorList>
            <person name="Varghese N."/>
            <person name="Submissions Spin"/>
        </authorList>
    </citation>
    <scope>NUCLEOTIDE SEQUENCE [LARGE SCALE GENOMIC DNA]</scope>
    <source>
        <strain evidence="3">DSM 45647</strain>
    </source>
</reference>
<dbReference type="PANTHER" id="PTHR43591:SF24">
    <property type="entry name" value="2-METHOXY-6-POLYPRENYL-1,4-BENZOQUINOL METHYLASE, MITOCHONDRIAL"/>
    <property type="match status" value="1"/>
</dbReference>
<dbReference type="AlphaFoldDB" id="A0A1C5H503"/>
<dbReference type="Gene3D" id="3.40.50.150">
    <property type="entry name" value="Vaccinia Virus protein VP39"/>
    <property type="match status" value="1"/>
</dbReference>
<accession>A0A1C5H503</accession>
<dbReference type="STRING" id="745366.GA0070213_102301"/>
<evidence type="ECO:0000313" key="3">
    <source>
        <dbReference type="Proteomes" id="UP000199360"/>
    </source>
</evidence>
<evidence type="ECO:0000259" key="1">
    <source>
        <dbReference type="Pfam" id="PF08241"/>
    </source>
</evidence>
<dbReference type="GO" id="GO:0008757">
    <property type="term" value="F:S-adenosylmethionine-dependent methyltransferase activity"/>
    <property type="evidence" value="ECO:0007669"/>
    <property type="project" value="InterPro"/>
</dbReference>
<evidence type="ECO:0000313" key="2">
    <source>
        <dbReference type="EMBL" id="SCG41112.1"/>
    </source>
</evidence>
<protein>
    <submittedName>
        <fullName evidence="2">Methyltransferase domain-containing protein</fullName>
    </submittedName>
</protein>
<keyword evidence="2" id="KW-0808">Transferase</keyword>
<feature type="domain" description="Methyltransferase type 11" evidence="1">
    <location>
        <begin position="45"/>
        <end position="132"/>
    </location>
</feature>
<dbReference type="Pfam" id="PF08241">
    <property type="entry name" value="Methyltransf_11"/>
    <property type="match status" value="1"/>
</dbReference>
<keyword evidence="3" id="KW-1185">Reference proteome</keyword>